<evidence type="ECO:0000259" key="2">
    <source>
        <dbReference type="Pfam" id="PF23247"/>
    </source>
</evidence>
<dbReference type="InterPro" id="IPR050905">
    <property type="entry name" value="Plant_NBS-LRR"/>
</dbReference>
<dbReference type="Gramene" id="PNT60485">
    <property type="protein sequence ID" value="PNT60485"/>
    <property type="gene ID" value="BRADI_5g00616v3"/>
</dbReference>
<dbReference type="Proteomes" id="UP000008810">
    <property type="component" value="Chromosome 5"/>
</dbReference>
<organism evidence="3">
    <name type="scientific">Brachypodium distachyon</name>
    <name type="common">Purple false brome</name>
    <name type="synonym">Trachynia distachya</name>
    <dbReference type="NCBI Taxonomy" id="15368"/>
    <lineage>
        <taxon>Eukaryota</taxon>
        <taxon>Viridiplantae</taxon>
        <taxon>Streptophyta</taxon>
        <taxon>Embryophyta</taxon>
        <taxon>Tracheophyta</taxon>
        <taxon>Spermatophyta</taxon>
        <taxon>Magnoliopsida</taxon>
        <taxon>Liliopsida</taxon>
        <taxon>Poales</taxon>
        <taxon>Poaceae</taxon>
        <taxon>BOP clade</taxon>
        <taxon>Pooideae</taxon>
        <taxon>Stipodae</taxon>
        <taxon>Brachypodieae</taxon>
        <taxon>Brachypodium</taxon>
    </lineage>
</organism>
<evidence type="ECO:0000313" key="5">
    <source>
        <dbReference type="Proteomes" id="UP000008810"/>
    </source>
</evidence>
<name>A0A2K2CEN2_BRADI</name>
<feature type="domain" description="Disease resistance protein At4g27190-like leucine-rich repeats" evidence="2">
    <location>
        <begin position="736"/>
        <end position="853"/>
    </location>
</feature>
<reference evidence="3" key="2">
    <citation type="submission" date="2017-06" db="EMBL/GenBank/DDBJ databases">
        <title>WGS assembly of Brachypodium distachyon.</title>
        <authorList>
            <consortium name="The International Brachypodium Initiative"/>
            <person name="Lucas S."/>
            <person name="Harmon-Smith M."/>
            <person name="Lail K."/>
            <person name="Tice H."/>
            <person name="Grimwood J."/>
            <person name="Bruce D."/>
            <person name="Barry K."/>
            <person name="Shu S."/>
            <person name="Lindquist E."/>
            <person name="Wang M."/>
            <person name="Pitluck S."/>
            <person name="Vogel J.P."/>
            <person name="Garvin D.F."/>
            <person name="Mockler T.C."/>
            <person name="Schmutz J."/>
            <person name="Rokhsar D."/>
            <person name="Bevan M.W."/>
        </authorList>
    </citation>
    <scope>NUCLEOTIDE SEQUENCE</scope>
    <source>
        <strain evidence="3">Bd21</strain>
    </source>
</reference>
<keyword evidence="5" id="KW-1185">Reference proteome</keyword>
<evidence type="ECO:0000256" key="1">
    <source>
        <dbReference type="SAM" id="MobiDB-lite"/>
    </source>
</evidence>
<accession>A0A2K2CEN2</accession>
<feature type="region of interest" description="Disordered" evidence="1">
    <location>
        <begin position="1"/>
        <end position="20"/>
    </location>
</feature>
<dbReference type="FunCoup" id="A0A2K2CEN2">
    <property type="interactions" value="361"/>
</dbReference>
<reference evidence="4" key="3">
    <citation type="submission" date="2018-08" db="UniProtKB">
        <authorList>
            <consortium name="EnsemblPlants"/>
        </authorList>
    </citation>
    <scope>IDENTIFICATION</scope>
    <source>
        <strain evidence="4">cv. Bd21</strain>
    </source>
</reference>
<protein>
    <recommendedName>
        <fullName evidence="2">Disease resistance protein At4g27190-like leucine-rich repeats domain-containing protein</fullName>
    </recommendedName>
</protein>
<dbReference type="Pfam" id="PF23247">
    <property type="entry name" value="LRR_RPS2"/>
    <property type="match status" value="1"/>
</dbReference>
<dbReference type="ExpressionAtlas" id="A0A2K2CEN2">
    <property type="expression patterns" value="baseline"/>
</dbReference>
<dbReference type="InterPro" id="IPR057135">
    <property type="entry name" value="At4g27190-like_LRR"/>
</dbReference>
<dbReference type="InterPro" id="IPR032675">
    <property type="entry name" value="LRR_dom_sf"/>
</dbReference>
<dbReference type="EMBL" id="CM000884">
    <property type="protein sequence ID" value="PNT60485.1"/>
    <property type="molecule type" value="Genomic_DNA"/>
</dbReference>
<sequence length="907" mass="103766">MAIFDRQDKEDDFRGVDESSRNEIHGVGEEIHRSLRDQKCLVVFHNGSDTAIDLNDFGIVLSVWFGNKVLWTFRGRLRLNSKITEKVDNSHLCLYDEYSTHGWNFLLENEASEIDGCSDNLGQAVCFLYLLALNSQGGDVMDYNWATHASSYWVCDGIIQGGQDEKAWKVAAALHHQIRMEDYSSNTLLSFGGKLETPPERWMVVRILLPELLTVHPESTSFFLLPDTSGSDPSLRLLPYDMFHQSDNLHVLKLCRCTFSFSSPPFHCCRNIRFLGLDGCKDRQEEDGEKQDRPAMVFFQSLWVLDIRKTDWELVSSPEITDQMSANIREVHINKGRIWRRSMEWRQLQNVRKLRVIEPTSPWVTEEMDEFRDMVKLELLDLSGNSAMQVLPSLSGATSLKTLVLDGCVGLKHVGPEELPPSLESFSLDARAGVDHNKKAEITSISLAGCARLASFTLCGSLPNLEKLDLSGTLVKTLDLKDEVLQVPILEEIILLGCLQLYAILWPEMGLPKLTLLHIDSSVCRVHTKLDQAYVSIMDIRFFQSLVLQSNVAFCWKSARSHLNLCVPCTSKSEEKSYKRGQIMGRPGPKLLIPKNYRTYMDVDVDDMAIDHDHINALQFQPSDFHVEIGEGISDIGMESSQGIKAIVFAVAKTESLHVHDNSSVTTVIPEHMMSIEDKRILWRHLKRCHVVRCPRMHTVFTIWFNYYCFEKLENFWAADLRMAHCIWSKGRTTGKDDVSFAKLRNIHLYSCPRLAYVLPLLGFTLRSLETLHIVNCGDLIEVFPVEEQFLTRIATDHRNGVLEFPKLKHIFPKLKHIYLHGVYKLQRICEAKMFAPNLETVRLRGCWGLRRLPAVGPDSRPVVECEKDWWEKLEWDGLEAGHHPSLFEPRHSSYYKKPLPRGSVLR</sequence>
<dbReference type="AlphaFoldDB" id="A0A2K2CEN2"/>
<dbReference type="EnsemblPlants" id="PNT60485">
    <property type="protein sequence ID" value="PNT60485"/>
    <property type="gene ID" value="BRADI_5g00616v3"/>
</dbReference>
<dbReference type="SUPFAM" id="SSF52058">
    <property type="entry name" value="L domain-like"/>
    <property type="match status" value="1"/>
</dbReference>
<evidence type="ECO:0000313" key="4">
    <source>
        <dbReference type="EnsemblPlants" id="PNT60485"/>
    </source>
</evidence>
<proteinExistence type="predicted"/>
<dbReference type="OrthoDB" id="614998at2759"/>
<dbReference type="Gene3D" id="3.80.10.10">
    <property type="entry name" value="Ribonuclease Inhibitor"/>
    <property type="match status" value="2"/>
</dbReference>
<gene>
    <name evidence="3" type="ORF">BRADI_5g00616v3</name>
</gene>
<dbReference type="InParanoid" id="A0A2K2CEN2"/>
<dbReference type="PANTHER" id="PTHR33463:SF208">
    <property type="entry name" value="OS04G0166000 PROTEIN"/>
    <property type="match status" value="1"/>
</dbReference>
<dbReference type="PANTHER" id="PTHR33463">
    <property type="entry name" value="NB-ARC DOMAIN-CONTAINING PROTEIN-RELATED"/>
    <property type="match status" value="1"/>
</dbReference>
<reference evidence="3 4" key="1">
    <citation type="journal article" date="2010" name="Nature">
        <title>Genome sequencing and analysis of the model grass Brachypodium distachyon.</title>
        <authorList>
            <consortium name="International Brachypodium Initiative"/>
        </authorList>
    </citation>
    <scope>NUCLEOTIDE SEQUENCE [LARGE SCALE GENOMIC DNA]</scope>
    <source>
        <strain evidence="3 4">Bd21</strain>
    </source>
</reference>
<evidence type="ECO:0000313" key="3">
    <source>
        <dbReference type="EMBL" id="PNT60485.1"/>
    </source>
</evidence>